<protein>
    <recommendedName>
        <fullName evidence="4">Thioesterase</fullName>
    </recommendedName>
</protein>
<evidence type="ECO:0000313" key="2">
    <source>
        <dbReference type="EMBL" id="MTB94594.1"/>
    </source>
</evidence>
<feature type="region of interest" description="Disordered" evidence="1">
    <location>
        <begin position="1"/>
        <end position="22"/>
    </location>
</feature>
<dbReference type="SUPFAM" id="SSF54637">
    <property type="entry name" value="Thioesterase/thiol ester dehydrase-isomerase"/>
    <property type="match status" value="1"/>
</dbReference>
<gene>
    <name evidence="2" type="ORF">GGQ22_05825</name>
</gene>
<organism evidence="2 3">
    <name type="scientific">Nocardioides marmotae</name>
    <dbReference type="NCBI Taxonomy" id="2663857"/>
    <lineage>
        <taxon>Bacteria</taxon>
        <taxon>Bacillati</taxon>
        <taxon>Actinomycetota</taxon>
        <taxon>Actinomycetes</taxon>
        <taxon>Propionibacteriales</taxon>
        <taxon>Nocardioidaceae</taxon>
        <taxon>Nocardioides</taxon>
    </lineage>
</organism>
<dbReference type="Gene3D" id="3.10.129.10">
    <property type="entry name" value="Hotdog Thioesterase"/>
    <property type="match status" value="1"/>
</dbReference>
<evidence type="ECO:0008006" key="4">
    <source>
        <dbReference type="Google" id="ProtNLM"/>
    </source>
</evidence>
<dbReference type="InterPro" id="IPR029069">
    <property type="entry name" value="HotDog_dom_sf"/>
</dbReference>
<keyword evidence="3" id="KW-1185">Reference proteome</keyword>
<dbReference type="AlphaFoldDB" id="A0A6I3J5L9"/>
<comment type="caution">
    <text evidence="2">The sequence shown here is derived from an EMBL/GenBank/DDBJ whole genome shotgun (WGS) entry which is preliminary data.</text>
</comment>
<accession>A0A6I3J5L9</accession>
<reference evidence="2 3" key="1">
    <citation type="submission" date="2019-10" db="EMBL/GenBank/DDBJ databases">
        <title>Nocardioides novel species isolated from the excrement of Marmot.</title>
        <authorList>
            <person name="Zhang G."/>
        </authorList>
    </citation>
    <scope>NUCLEOTIDE SEQUENCE [LARGE SCALE GENOMIC DNA]</scope>
    <source>
        <strain evidence="3">zg-579</strain>
    </source>
</reference>
<evidence type="ECO:0000256" key="1">
    <source>
        <dbReference type="SAM" id="MobiDB-lite"/>
    </source>
</evidence>
<dbReference type="Proteomes" id="UP000433406">
    <property type="component" value="Unassembled WGS sequence"/>
</dbReference>
<dbReference type="Pfam" id="PF13279">
    <property type="entry name" value="4HBT_2"/>
    <property type="match status" value="1"/>
</dbReference>
<sequence length="181" mass="20243">MALRPRRSTRPLGSRAVSTPRPSYEQLTTLPAYAQQPVPVAFEDVNGHLNVRHYTGIASEGLDESLVDLGIPQNWPALGHACFSAEHHLTYLAELRTGDLMSARVRLIGRSERAAHALVHLLDDTHQRLSYVMEEVFLHIDMTTRRTAPWPEDVAAALDRRIAEHAELPWEPDVSGCLGLR</sequence>
<evidence type="ECO:0000313" key="3">
    <source>
        <dbReference type="Proteomes" id="UP000433406"/>
    </source>
</evidence>
<dbReference type="EMBL" id="WLCI01000006">
    <property type="protein sequence ID" value="MTB94594.1"/>
    <property type="molecule type" value="Genomic_DNA"/>
</dbReference>
<name>A0A6I3J5L9_9ACTN</name>
<proteinExistence type="predicted"/>